<dbReference type="PRINTS" id="PR00455">
    <property type="entry name" value="HTHTETR"/>
</dbReference>
<dbReference type="PROSITE" id="PS50977">
    <property type="entry name" value="HTH_TETR_2"/>
    <property type="match status" value="1"/>
</dbReference>
<dbReference type="EMBL" id="CAFBMX010000003">
    <property type="protein sequence ID" value="CAB4925054.1"/>
    <property type="molecule type" value="Genomic_DNA"/>
</dbReference>
<keyword evidence="1" id="KW-0805">Transcription regulation</keyword>
<organism evidence="5">
    <name type="scientific">freshwater metagenome</name>
    <dbReference type="NCBI Taxonomy" id="449393"/>
    <lineage>
        <taxon>unclassified sequences</taxon>
        <taxon>metagenomes</taxon>
        <taxon>ecological metagenomes</taxon>
    </lineage>
</organism>
<dbReference type="SUPFAM" id="SSF48498">
    <property type="entry name" value="Tetracyclin repressor-like, C-terminal domain"/>
    <property type="match status" value="1"/>
</dbReference>
<evidence type="ECO:0000259" key="4">
    <source>
        <dbReference type="PROSITE" id="PS50977"/>
    </source>
</evidence>
<dbReference type="GO" id="GO:0003700">
    <property type="term" value="F:DNA-binding transcription factor activity"/>
    <property type="evidence" value="ECO:0007669"/>
    <property type="project" value="TreeGrafter"/>
</dbReference>
<evidence type="ECO:0000313" key="5">
    <source>
        <dbReference type="EMBL" id="CAB4925054.1"/>
    </source>
</evidence>
<dbReference type="InterPro" id="IPR001647">
    <property type="entry name" value="HTH_TetR"/>
</dbReference>
<dbReference type="InterPro" id="IPR050109">
    <property type="entry name" value="HTH-type_TetR-like_transc_reg"/>
</dbReference>
<keyword evidence="2" id="KW-0238">DNA-binding</keyword>
<sequence>MTIEPGEPQLRADARRNRDAVLTAARRVFAAEGLDAPLESVAREAGVGRATLYRRFPTRNDLLAAVFDDYVDRVAAVVREAPDPAGAYLEVLEACLEIERHDRAFLDLLAMRPSQDPVVARLQVRFVELVDAPLRAAQEAGRVRADLEPADTLTIVEMLAAAVRLAVTGGDAQRSRRGAALLLDAITPAAAGGGRDLSGV</sequence>
<gene>
    <name evidence="5" type="ORF">UFOPK3674_00796</name>
</gene>
<evidence type="ECO:0000256" key="2">
    <source>
        <dbReference type="ARBA" id="ARBA00023125"/>
    </source>
</evidence>
<evidence type="ECO:0000256" key="3">
    <source>
        <dbReference type="ARBA" id="ARBA00023163"/>
    </source>
</evidence>
<dbReference type="InterPro" id="IPR049445">
    <property type="entry name" value="TetR_SbtR-like_C"/>
</dbReference>
<name>A0A6J7I335_9ZZZZ</name>
<reference evidence="5" key="1">
    <citation type="submission" date="2020-05" db="EMBL/GenBank/DDBJ databases">
        <authorList>
            <person name="Chiriac C."/>
            <person name="Salcher M."/>
            <person name="Ghai R."/>
            <person name="Kavagutti S V."/>
        </authorList>
    </citation>
    <scope>NUCLEOTIDE SEQUENCE</scope>
</reference>
<dbReference type="InterPro" id="IPR036271">
    <property type="entry name" value="Tet_transcr_reg_TetR-rel_C_sf"/>
</dbReference>
<protein>
    <submittedName>
        <fullName evidence="5">Unannotated protein</fullName>
    </submittedName>
</protein>
<dbReference type="PANTHER" id="PTHR30055">
    <property type="entry name" value="HTH-TYPE TRANSCRIPTIONAL REGULATOR RUTR"/>
    <property type="match status" value="1"/>
</dbReference>
<dbReference type="Gene3D" id="1.10.357.10">
    <property type="entry name" value="Tetracycline Repressor, domain 2"/>
    <property type="match status" value="1"/>
</dbReference>
<keyword evidence="3" id="KW-0804">Transcription</keyword>
<proteinExistence type="predicted"/>
<accession>A0A6J7I335</accession>
<feature type="domain" description="HTH tetR-type" evidence="4">
    <location>
        <begin position="15"/>
        <end position="74"/>
    </location>
</feature>
<evidence type="ECO:0000256" key="1">
    <source>
        <dbReference type="ARBA" id="ARBA00023015"/>
    </source>
</evidence>
<dbReference type="GO" id="GO:0000976">
    <property type="term" value="F:transcription cis-regulatory region binding"/>
    <property type="evidence" value="ECO:0007669"/>
    <property type="project" value="TreeGrafter"/>
</dbReference>
<dbReference type="AlphaFoldDB" id="A0A6J7I335"/>
<dbReference type="SUPFAM" id="SSF46689">
    <property type="entry name" value="Homeodomain-like"/>
    <property type="match status" value="1"/>
</dbReference>
<dbReference type="Pfam" id="PF21597">
    <property type="entry name" value="TetR_C_43"/>
    <property type="match status" value="1"/>
</dbReference>
<dbReference type="PANTHER" id="PTHR30055:SF234">
    <property type="entry name" value="HTH-TYPE TRANSCRIPTIONAL REGULATOR BETI"/>
    <property type="match status" value="1"/>
</dbReference>
<dbReference type="InterPro" id="IPR009057">
    <property type="entry name" value="Homeodomain-like_sf"/>
</dbReference>
<dbReference type="Pfam" id="PF00440">
    <property type="entry name" value="TetR_N"/>
    <property type="match status" value="1"/>
</dbReference>